<organism evidence="1 2">
    <name type="scientific">Ophiocordyceps polyrhachis-furcata BCC 54312</name>
    <dbReference type="NCBI Taxonomy" id="1330021"/>
    <lineage>
        <taxon>Eukaryota</taxon>
        <taxon>Fungi</taxon>
        <taxon>Dikarya</taxon>
        <taxon>Ascomycota</taxon>
        <taxon>Pezizomycotina</taxon>
        <taxon>Sordariomycetes</taxon>
        <taxon>Hypocreomycetidae</taxon>
        <taxon>Hypocreales</taxon>
        <taxon>Ophiocordycipitaceae</taxon>
        <taxon>Ophiocordyceps</taxon>
    </lineage>
</organism>
<protein>
    <submittedName>
        <fullName evidence="1">Uncharacterized protein</fullName>
    </submittedName>
</protein>
<comment type="caution">
    <text evidence="1">The sequence shown here is derived from an EMBL/GenBank/DDBJ whole genome shotgun (WGS) entry which is preliminary data.</text>
</comment>
<evidence type="ECO:0000313" key="1">
    <source>
        <dbReference type="EMBL" id="RCI12392.1"/>
    </source>
</evidence>
<accession>A0A367LDT0</accession>
<evidence type="ECO:0000313" key="2">
    <source>
        <dbReference type="Proteomes" id="UP000253664"/>
    </source>
</evidence>
<dbReference type="Proteomes" id="UP000253664">
    <property type="component" value="Unassembled WGS sequence"/>
</dbReference>
<gene>
    <name evidence="1" type="ORF">L249_1294</name>
</gene>
<dbReference type="AlphaFoldDB" id="A0A367LDT0"/>
<name>A0A367LDT0_9HYPO</name>
<dbReference type="EMBL" id="LKCN02000007">
    <property type="protein sequence ID" value="RCI12392.1"/>
    <property type="molecule type" value="Genomic_DNA"/>
</dbReference>
<reference evidence="1 2" key="1">
    <citation type="journal article" date="2015" name="BMC Genomics">
        <title>Insights from the genome of Ophiocordyceps polyrhachis-furcata to pathogenicity and host specificity in insect fungi.</title>
        <authorList>
            <person name="Wichadakul D."/>
            <person name="Kobmoo N."/>
            <person name="Ingsriswang S."/>
            <person name="Tangphatsornruang S."/>
            <person name="Chantasingh D."/>
            <person name="Luangsa-ard J.J."/>
            <person name="Eurwilaichitr L."/>
        </authorList>
    </citation>
    <scope>NUCLEOTIDE SEQUENCE [LARGE SCALE GENOMIC DNA]</scope>
    <source>
        <strain evidence="1 2">BCC 54312</strain>
    </source>
</reference>
<keyword evidence="2" id="KW-1185">Reference proteome</keyword>
<sequence>MQVSASLTLSERLVWFPIAGPRLSDGSYLGPGFILSISHRPSPPKLSFRLKVYLLVNLAIAISRRLACSNTNPGYHLVDVDASPPAGLLWQ</sequence>
<proteinExistence type="predicted"/>